<keyword evidence="2" id="KW-1133">Transmembrane helix</keyword>
<gene>
    <name evidence="3" type="ORF">PACLA_8A067990</name>
</gene>
<name>A0A7D9L7Z0_PARCT</name>
<reference evidence="3" key="1">
    <citation type="submission" date="2020-04" db="EMBL/GenBank/DDBJ databases">
        <authorList>
            <person name="Alioto T."/>
            <person name="Alioto T."/>
            <person name="Gomez Garrido J."/>
        </authorList>
    </citation>
    <scope>NUCLEOTIDE SEQUENCE</scope>
    <source>
        <strain evidence="3">A484AB</strain>
    </source>
</reference>
<keyword evidence="4" id="KW-1185">Reference proteome</keyword>
<evidence type="ECO:0000256" key="2">
    <source>
        <dbReference type="SAM" id="Phobius"/>
    </source>
</evidence>
<dbReference type="AlphaFoldDB" id="A0A7D9L7Z0"/>
<evidence type="ECO:0000313" key="4">
    <source>
        <dbReference type="Proteomes" id="UP001152795"/>
    </source>
</evidence>
<sequence>MATKTSNSSVFKDCVLEMEDSEVAQVVQLTKSDSVNIVDLHPFFGNNYNNQLFGDFEISLVNPIGREIIRTLDTEFNGFVTWTLNAGRKNVELRVHESPKDCTKTKRLIIHEFVAKSIFERIVSNMKQLTDYKICYSFPRRRNRRDSSTRLCKPDDFTKLYWHNDYYLLYTTYWKSLEEKYLELKRIIYDACRDRQGDNHDGNTSNLQGDDNDEGNTSNLPGQNETALPVVSKEVYEIIREKFLPYHTNIFYFILKVLWVVAFSCGIFELVNMLHAFHIAAAVQVVTTAGVGIMPHVFNMVALKISKEKDKAWNEKLKLNVKYILKGRIEERAKTVLIIQDSDDTVAGNLTICSQLKAAAKNEANNYERIPIPLCDINLNPVSKVDA</sequence>
<feature type="compositionally biased region" description="Polar residues" evidence="1">
    <location>
        <begin position="202"/>
        <end position="224"/>
    </location>
</feature>
<feature type="transmembrane region" description="Helical" evidence="2">
    <location>
        <begin position="277"/>
        <end position="301"/>
    </location>
</feature>
<dbReference type="OrthoDB" id="10640041at2759"/>
<dbReference type="EMBL" id="CACRXK020014709">
    <property type="protein sequence ID" value="CAB4027281.1"/>
    <property type="molecule type" value="Genomic_DNA"/>
</dbReference>
<feature type="region of interest" description="Disordered" evidence="1">
    <location>
        <begin position="199"/>
        <end position="224"/>
    </location>
</feature>
<accession>A0A7D9L7Z0</accession>
<protein>
    <submittedName>
        <fullName evidence="3">Uncharacterized protein</fullName>
    </submittedName>
</protein>
<feature type="transmembrane region" description="Helical" evidence="2">
    <location>
        <begin position="250"/>
        <end position="271"/>
    </location>
</feature>
<organism evidence="3 4">
    <name type="scientific">Paramuricea clavata</name>
    <name type="common">Red gorgonian</name>
    <name type="synonym">Violescent sea-whip</name>
    <dbReference type="NCBI Taxonomy" id="317549"/>
    <lineage>
        <taxon>Eukaryota</taxon>
        <taxon>Metazoa</taxon>
        <taxon>Cnidaria</taxon>
        <taxon>Anthozoa</taxon>
        <taxon>Octocorallia</taxon>
        <taxon>Malacalcyonacea</taxon>
        <taxon>Plexauridae</taxon>
        <taxon>Paramuricea</taxon>
    </lineage>
</organism>
<proteinExistence type="predicted"/>
<dbReference type="Proteomes" id="UP001152795">
    <property type="component" value="Unassembled WGS sequence"/>
</dbReference>
<keyword evidence="2" id="KW-0472">Membrane</keyword>
<evidence type="ECO:0000313" key="3">
    <source>
        <dbReference type="EMBL" id="CAB4027281.1"/>
    </source>
</evidence>
<keyword evidence="2" id="KW-0812">Transmembrane</keyword>
<evidence type="ECO:0000256" key="1">
    <source>
        <dbReference type="SAM" id="MobiDB-lite"/>
    </source>
</evidence>
<comment type="caution">
    <text evidence="3">The sequence shown here is derived from an EMBL/GenBank/DDBJ whole genome shotgun (WGS) entry which is preliminary data.</text>
</comment>